<evidence type="ECO:0000256" key="1">
    <source>
        <dbReference type="ARBA" id="ARBA00004651"/>
    </source>
</evidence>
<keyword evidence="3 7" id="KW-0812">Transmembrane</keyword>
<keyword evidence="4 7" id="KW-1133">Transmembrane helix</keyword>
<feature type="transmembrane region" description="Helical" evidence="7">
    <location>
        <begin position="101"/>
        <end position="119"/>
    </location>
</feature>
<dbReference type="InterPro" id="IPR010343">
    <property type="entry name" value="ArAE_1"/>
</dbReference>
<proteinExistence type="predicted"/>
<keyword evidence="9" id="KW-1185">Reference proteome</keyword>
<feature type="transmembrane region" description="Helical" evidence="7">
    <location>
        <begin position="73"/>
        <end position="95"/>
    </location>
</feature>
<keyword evidence="2" id="KW-1003">Cell membrane</keyword>
<sequence length="424" mass="45245">MADDTRPAGRTGRGTRPQEGADSRSAGGWRARMGEFGRAVRAVRPVDAVRREGRAAAQAARCVWQRPGRERDLVVQSLKAAAAAVLAWLVGGVWMGDPLALMAPWVALVLVQATVYSSLLQGARQFGAICIGTVLASAAQAVTGNTTGALALSVPVLMLLANWPRFGDQGIYAATTALFTLTAGSVSTSSVGHRVGQAAIGAVIGVAVNAFVLPPIHLRNVRENLAALARDSGDVLRSVAGDLREGEWDAQTAAGWLNASVQLDHRLDALRSARRWSQESLRLTHGPLRALHRVSHVPLPPPDEDERLSRVTGHVTALTRALAVAVDDNRTSAPPEDPALRSYADLLDLIGDACRMEADRLLDGDVDPRRHGEMDRKMAELRQQLREGLREQAGQGAAHTAVLGTLLLQAENLWAETVPDPGDQ</sequence>
<comment type="caution">
    <text evidence="8">The sequence shown here is derived from an EMBL/GenBank/DDBJ whole genome shotgun (WGS) entry which is preliminary data.</text>
</comment>
<keyword evidence="5 7" id="KW-0472">Membrane</keyword>
<protein>
    <submittedName>
        <fullName evidence="8">Aromatic acid exporter family protein</fullName>
    </submittedName>
</protein>
<comment type="subcellular location">
    <subcellularLocation>
        <location evidence="1">Cell membrane</location>
        <topology evidence="1">Multi-pass membrane protein</topology>
    </subcellularLocation>
</comment>
<feature type="transmembrane region" description="Helical" evidence="7">
    <location>
        <begin position="148"/>
        <end position="164"/>
    </location>
</feature>
<evidence type="ECO:0000256" key="4">
    <source>
        <dbReference type="ARBA" id="ARBA00022989"/>
    </source>
</evidence>
<name>A0ABP8GIB9_9ACTN</name>
<dbReference type="Proteomes" id="UP001501115">
    <property type="component" value="Unassembled WGS sequence"/>
</dbReference>
<feature type="transmembrane region" description="Helical" evidence="7">
    <location>
        <begin position="195"/>
        <end position="213"/>
    </location>
</feature>
<evidence type="ECO:0000256" key="3">
    <source>
        <dbReference type="ARBA" id="ARBA00022692"/>
    </source>
</evidence>
<accession>A0ABP8GIB9</accession>
<gene>
    <name evidence="8" type="ORF">GCM10023086_51550</name>
</gene>
<evidence type="ECO:0000313" key="9">
    <source>
        <dbReference type="Proteomes" id="UP001501115"/>
    </source>
</evidence>
<dbReference type="Pfam" id="PF06081">
    <property type="entry name" value="ArAE_1"/>
    <property type="match status" value="1"/>
</dbReference>
<evidence type="ECO:0000256" key="5">
    <source>
        <dbReference type="ARBA" id="ARBA00023136"/>
    </source>
</evidence>
<feature type="compositionally biased region" description="Low complexity" evidence="6">
    <location>
        <begin position="8"/>
        <end position="17"/>
    </location>
</feature>
<organism evidence="8 9">
    <name type="scientific">Streptomyces venetus</name>
    <dbReference type="NCBI Taxonomy" id="1701086"/>
    <lineage>
        <taxon>Bacteria</taxon>
        <taxon>Bacillati</taxon>
        <taxon>Actinomycetota</taxon>
        <taxon>Actinomycetes</taxon>
        <taxon>Kitasatosporales</taxon>
        <taxon>Streptomycetaceae</taxon>
        <taxon>Streptomyces</taxon>
    </lineage>
</organism>
<evidence type="ECO:0000256" key="7">
    <source>
        <dbReference type="SAM" id="Phobius"/>
    </source>
</evidence>
<evidence type="ECO:0000256" key="2">
    <source>
        <dbReference type="ARBA" id="ARBA00022475"/>
    </source>
</evidence>
<reference evidence="9" key="1">
    <citation type="journal article" date="2019" name="Int. J. Syst. Evol. Microbiol.">
        <title>The Global Catalogue of Microorganisms (GCM) 10K type strain sequencing project: providing services to taxonomists for standard genome sequencing and annotation.</title>
        <authorList>
            <consortium name="The Broad Institute Genomics Platform"/>
            <consortium name="The Broad Institute Genome Sequencing Center for Infectious Disease"/>
            <person name="Wu L."/>
            <person name="Ma J."/>
        </authorList>
    </citation>
    <scope>NUCLEOTIDE SEQUENCE [LARGE SCALE GENOMIC DNA]</scope>
    <source>
        <strain evidence="9">JCM 31290</strain>
    </source>
</reference>
<evidence type="ECO:0000313" key="8">
    <source>
        <dbReference type="EMBL" id="GAA4324844.1"/>
    </source>
</evidence>
<feature type="transmembrane region" description="Helical" evidence="7">
    <location>
        <begin position="171"/>
        <end position="189"/>
    </location>
</feature>
<dbReference type="EMBL" id="BAABET010000008">
    <property type="protein sequence ID" value="GAA4324844.1"/>
    <property type="molecule type" value="Genomic_DNA"/>
</dbReference>
<feature type="region of interest" description="Disordered" evidence="6">
    <location>
        <begin position="1"/>
        <end position="28"/>
    </location>
</feature>
<evidence type="ECO:0000256" key="6">
    <source>
        <dbReference type="SAM" id="MobiDB-lite"/>
    </source>
</evidence>